<comment type="caution">
    <text evidence="1">The sequence shown here is derived from an EMBL/GenBank/DDBJ whole genome shotgun (WGS) entry which is preliminary data.</text>
</comment>
<gene>
    <name evidence="1" type="ORF">GCM10023350_45870</name>
</gene>
<proteinExistence type="predicted"/>
<dbReference type="RefSeq" id="WP_345529405.1">
    <property type="nucleotide sequence ID" value="NZ_BAABKN010000031.1"/>
</dbReference>
<dbReference type="InterPro" id="IPR010667">
    <property type="entry name" value="Phage_T4_Gp19"/>
</dbReference>
<protein>
    <recommendedName>
        <fullName evidence="3">Phage tail protein</fullName>
    </recommendedName>
</protein>
<dbReference type="PANTHER" id="PTHR38009:SF1">
    <property type="entry name" value="CONSERVED HYPOTHETICAL PHAGE TAIL PROTEIN"/>
    <property type="match status" value="1"/>
</dbReference>
<evidence type="ECO:0000313" key="2">
    <source>
        <dbReference type="Proteomes" id="UP001499882"/>
    </source>
</evidence>
<evidence type="ECO:0008006" key="3">
    <source>
        <dbReference type="Google" id="ProtNLM"/>
    </source>
</evidence>
<reference evidence="2" key="1">
    <citation type="journal article" date="2019" name="Int. J. Syst. Evol. Microbiol.">
        <title>The Global Catalogue of Microorganisms (GCM) 10K type strain sequencing project: providing services to taxonomists for standard genome sequencing and annotation.</title>
        <authorList>
            <consortium name="The Broad Institute Genomics Platform"/>
            <consortium name="The Broad Institute Genome Sequencing Center for Infectious Disease"/>
            <person name="Wu L."/>
            <person name="Ma J."/>
        </authorList>
    </citation>
    <scope>NUCLEOTIDE SEQUENCE [LARGE SCALE GENOMIC DNA]</scope>
    <source>
        <strain evidence="2">JCM 18532</strain>
    </source>
</reference>
<sequence length="158" mass="17397">MAGNDLIATDPIVAQNFYLEIDGENIILSGVSGLDVEHDVVTIQQNGPTGRMQVVKTRGNTQKAPDLTITRMAPSDAMADPIWKWFIAIRDKGLTMDRASARKNGSIVLYDTSFVEIGRFNFIKGWPSKIATDAVSTESSEAVKETITLVIERLDRVK</sequence>
<dbReference type="Proteomes" id="UP001499882">
    <property type="component" value="Unassembled WGS sequence"/>
</dbReference>
<accession>A0ABP8ZFA5</accession>
<dbReference type="PANTHER" id="PTHR38009">
    <property type="entry name" value="CONSERVED HYPOTHETICAL PHAGE TAIL PROTEIN"/>
    <property type="match status" value="1"/>
</dbReference>
<dbReference type="Pfam" id="PF06841">
    <property type="entry name" value="Phage_T4_gp19"/>
    <property type="match status" value="1"/>
</dbReference>
<keyword evidence="2" id="KW-1185">Reference proteome</keyword>
<dbReference type="EMBL" id="BAABKN010000031">
    <property type="protein sequence ID" value="GAA4755246.1"/>
    <property type="molecule type" value="Genomic_DNA"/>
</dbReference>
<dbReference type="InterPro" id="IPR011747">
    <property type="entry name" value="CHP02241"/>
</dbReference>
<name>A0ABP8ZFA5_9ACTN</name>
<evidence type="ECO:0000313" key="1">
    <source>
        <dbReference type="EMBL" id="GAA4755246.1"/>
    </source>
</evidence>
<organism evidence="1 2">
    <name type="scientific">Nocardioides endophyticus</name>
    <dbReference type="NCBI Taxonomy" id="1353775"/>
    <lineage>
        <taxon>Bacteria</taxon>
        <taxon>Bacillati</taxon>
        <taxon>Actinomycetota</taxon>
        <taxon>Actinomycetes</taxon>
        <taxon>Propionibacteriales</taxon>
        <taxon>Nocardioidaceae</taxon>
        <taxon>Nocardioides</taxon>
    </lineage>
</organism>